<protein>
    <submittedName>
        <fullName evidence="2">Uncharacterized protein</fullName>
    </submittedName>
</protein>
<feature type="transmembrane region" description="Helical" evidence="1">
    <location>
        <begin position="61"/>
        <end position="82"/>
    </location>
</feature>
<evidence type="ECO:0000313" key="2">
    <source>
        <dbReference type="EMBL" id="MDA7423270.1"/>
    </source>
</evidence>
<name>A0ABT4XMW3_9RHOB</name>
<sequence length="83" mass="9156">MQNPNAIKDTQFLNARYEAAKAELVKSQKLEQGQSGALVFAALAYGDALEESKMFKLVSHWAMLFCIAAAFVIPNLLVVRVLL</sequence>
<keyword evidence="3" id="KW-1185">Reference proteome</keyword>
<dbReference type="EMBL" id="JAQIOY010000001">
    <property type="protein sequence ID" value="MDA7423270.1"/>
    <property type="molecule type" value="Genomic_DNA"/>
</dbReference>
<organism evidence="2 3">
    <name type="scientific">Thalassococcus lentus</name>
    <dbReference type="NCBI Taxonomy" id="1210524"/>
    <lineage>
        <taxon>Bacteria</taxon>
        <taxon>Pseudomonadati</taxon>
        <taxon>Pseudomonadota</taxon>
        <taxon>Alphaproteobacteria</taxon>
        <taxon>Rhodobacterales</taxon>
        <taxon>Roseobacteraceae</taxon>
        <taxon>Thalassococcus</taxon>
    </lineage>
</organism>
<keyword evidence="1" id="KW-0472">Membrane</keyword>
<evidence type="ECO:0000313" key="3">
    <source>
        <dbReference type="Proteomes" id="UP001210720"/>
    </source>
</evidence>
<keyword evidence="1" id="KW-1133">Transmembrane helix</keyword>
<reference evidence="2 3" key="1">
    <citation type="submission" date="2023-01" db="EMBL/GenBank/DDBJ databases">
        <title>Thalassococcus onchidii sp. nov., isolated from a marine invertebrate from the South China Sea.</title>
        <authorList>
            <person name="Xu S."/>
            <person name="Liu Z."/>
            <person name="Xu Y."/>
        </authorList>
    </citation>
    <scope>NUCLEOTIDE SEQUENCE [LARGE SCALE GENOMIC DNA]</scope>
    <source>
        <strain evidence="2 3">KCTC 32084</strain>
    </source>
</reference>
<proteinExistence type="predicted"/>
<keyword evidence="1" id="KW-0812">Transmembrane</keyword>
<dbReference type="Proteomes" id="UP001210720">
    <property type="component" value="Unassembled WGS sequence"/>
</dbReference>
<comment type="caution">
    <text evidence="2">The sequence shown here is derived from an EMBL/GenBank/DDBJ whole genome shotgun (WGS) entry which is preliminary data.</text>
</comment>
<gene>
    <name evidence="2" type="ORF">PFY00_00900</name>
</gene>
<accession>A0ABT4XMW3</accession>
<dbReference type="RefSeq" id="WP_271430634.1">
    <property type="nucleotide sequence ID" value="NZ_JAQIOY010000001.1"/>
</dbReference>
<evidence type="ECO:0000256" key="1">
    <source>
        <dbReference type="SAM" id="Phobius"/>
    </source>
</evidence>